<dbReference type="PANTHER" id="PTHR24394">
    <property type="entry name" value="ZINC FINGER PROTEIN"/>
    <property type="match status" value="1"/>
</dbReference>
<dbReference type="InterPro" id="IPR013087">
    <property type="entry name" value="Znf_C2H2_type"/>
</dbReference>
<dbReference type="Pfam" id="PF00651">
    <property type="entry name" value="BTB"/>
    <property type="match status" value="1"/>
</dbReference>
<evidence type="ECO:0000259" key="9">
    <source>
        <dbReference type="PROSITE" id="PS50157"/>
    </source>
</evidence>
<sequence length="1078" mass="119753">MDTIGSVKQVKVDNWGVFFLQRLQTFHSKGDFCDLILQFHSNECVKVHRLVLSACTEYFQMLERAGNLEGDTLLMPADMKSQVVLPIINFMYTGRLEYRIELQDRLYSTAKQMNMMVLTKLLDAQAAAQTTPPRAAFQTAPPRAAMNKSLSQIHHVAVPVKKYGQPKVVDPNLPETLPGRKLPIWKRRSVPTSKPSVSDYFSSPYNNEFDMSSRSSDEPRPTRFEWPDADTSILAPITFTSAFDNLSYETPPIVKASKTDIRSSTTPINMSYATTSKASAFEDIKRNVVTKRPASMMLANDTNAKKAKMMDLQAPQTSTQEEEPHASPIIASSKKVRFAFDTSSAEEKENAADKVKLVSKEVTQQPIVSRPQSTAMNTLSNSGNVSNHAKIISEVLKKYPNLVKKNKNIKLKIMHRGGLPMSSVPADGDSKTQKPKVSYVMLKSDMAGKGKVSMKHGGQVETFIQGLSSGETKPVSGAENTTGPWLCHSCGTNEEPINFSSYYLYRHHLQDVHMEKIDARICEHCGHRASKRNLLLYHLYTKHGVFPPRNCQFPRCDQCDYVALSESLLIKHRNNHLNNKEFTCKVCPATFKSNGALQGHMQTNLHSNNLSKKLYECPFCLKPFVRNINLKAHIRSIHKENAKNLSEELVDDEDEAHSLDIMENINANETITEVPLINTVKGGNMSLPPGVTLLAEAPAVPSSEAEALNNVASGIATSLGLAESSSGDQTVIVLDDSQEYYLHTTEVTDDNVNDIQECVVDNLGNHVRENQEFIVPEIMAGEEQRYSGLTAYTTPDGQTVVVSQAGVVTTRPTVMAPPINTSSDGVTMILSDHNYVEEGSFRAGSVPEGMMIYITQPATGELGVLQQQIPVTLSDVAENSSVLIAQPKANQMVVMSSDDKPQNELCEDVVVAKTDLVSEVVSQEMVVNVQAMKNCIQEKILVEGQSDKRREEFEHGNISMSNMPSLDEDVLIQPSESPDQSINNDMREIEEDGNCREMLEEAEEGTSGIGAQVSTPVICRRPFVEMEELVRDWDDFDEEGEVLPEKNEHGESAQVLRTMKTEISDIVPRFVKHEKEET</sequence>
<evidence type="ECO:0000256" key="2">
    <source>
        <dbReference type="ARBA" id="ARBA00022723"/>
    </source>
</evidence>
<feature type="domain" description="C2H2-type" evidence="9">
    <location>
        <begin position="582"/>
        <end position="611"/>
    </location>
</feature>
<evidence type="ECO:0000256" key="7">
    <source>
        <dbReference type="PROSITE-ProRule" id="PRU00042"/>
    </source>
</evidence>
<dbReference type="PROSITE" id="PS00028">
    <property type="entry name" value="ZINC_FINGER_C2H2_1"/>
    <property type="match status" value="2"/>
</dbReference>
<keyword evidence="6" id="KW-0539">Nucleus</keyword>
<reference evidence="10" key="1">
    <citation type="submission" date="2020-11" db="EMBL/GenBank/DDBJ databases">
        <authorList>
            <person name="Tran Van P."/>
        </authorList>
    </citation>
    <scope>NUCLEOTIDE SEQUENCE</scope>
</reference>
<keyword evidence="4 7" id="KW-0863">Zinc-finger</keyword>
<gene>
    <name evidence="10" type="ORF">TMSB3V08_LOCUS474</name>
</gene>
<feature type="domain" description="C2H2-type" evidence="9">
    <location>
        <begin position="615"/>
        <end position="643"/>
    </location>
</feature>
<proteinExistence type="predicted"/>
<dbReference type="Gene3D" id="3.30.710.10">
    <property type="entry name" value="Potassium Channel Kv1.1, Chain A"/>
    <property type="match status" value="1"/>
</dbReference>
<evidence type="ECO:0008006" key="11">
    <source>
        <dbReference type="Google" id="ProtNLM"/>
    </source>
</evidence>
<evidence type="ECO:0000256" key="6">
    <source>
        <dbReference type="ARBA" id="ARBA00023242"/>
    </source>
</evidence>
<evidence type="ECO:0000256" key="5">
    <source>
        <dbReference type="ARBA" id="ARBA00022833"/>
    </source>
</evidence>
<dbReference type="PANTHER" id="PTHR24394:SF29">
    <property type="entry name" value="MYONEURIN"/>
    <property type="match status" value="1"/>
</dbReference>
<dbReference type="GO" id="GO:0000981">
    <property type="term" value="F:DNA-binding transcription factor activity, RNA polymerase II-specific"/>
    <property type="evidence" value="ECO:0007669"/>
    <property type="project" value="TreeGrafter"/>
</dbReference>
<evidence type="ECO:0000256" key="4">
    <source>
        <dbReference type="ARBA" id="ARBA00022771"/>
    </source>
</evidence>
<dbReference type="SUPFAM" id="SSF57667">
    <property type="entry name" value="beta-beta-alpha zinc fingers"/>
    <property type="match status" value="2"/>
</dbReference>
<evidence type="ECO:0000259" key="8">
    <source>
        <dbReference type="PROSITE" id="PS50097"/>
    </source>
</evidence>
<protein>
    <recommendedName>
        <fullName evidence="11">Centrosome-associated zinc finger protein CP190</fullName>
    </recommendedName>
</protein>
<keyword evidence="2" id="KW-0479">Metal-binding</keyword>
<keyword evidence="3" id="KW-0677">Repeat</keyword>
<dbReference type="InterPro" id="IPR011333">
    <property type="entry name" value="SKP1/BTB/POZ_sf"/>
</dbReference>
<dbReference type="GO" id="GO:0005634">
    <property type="term" value="C:nucleus"/>
    <property type="evidence" value="ECO:0007669"/>
    <property type="project" value="UniProtKB-SubCell"/>
</dbReference>
<dbReference type="GO" id="GO:0008270">
    <property type="term" value="F:zinc ion binding"/>
    <property type="evidence" value="ECO:0007669"/>
    <property type="project" value="UniProtKB-KW"/>
</dbReference>
<organism evidence="10">
    <name type="scientific">Timema monikensis</name>
    <dbReference type="NCBI Taxonomy" id="170555"/>
    <lineage>
        <taxon>Eukaryota</taxon>
        <taxon>Metazoa</taxon>
        <taxon>Ecdysozoa</taxon>
        <taxon>Arthropoda</taxon>
        <taxon>Hexapoda</taxon>
        <taxon>Insecta</taxon>
        <taxon>Pterygota</taxon>
        <taxon>Neoptera</taxon>
        <taxon>Polyneoptera</taxon>
        <taxon>Phasmatodea</taxon>
        <taxon>Timematodea</taxon>
        <taxon>Timematoidea</taxon>
        <taxon>Timematidae</taxon>
        <taxon>Timema</taxon>
    </lineage>
</organism>
<dbReference type="SMART" id="SM00225">
    <property type="entry name" value="BTB"/>
    <property type="match status" value="1"/>
</dbReference>
<name>A0A7R9DZ02_9NEOP</name>
<evidence type="ECO:0000256" key="3">
    <source>
        <dbReference type="ARBA" id="ARBA00022737"/>
    </source>
</evidence>
<dbReference type="Pfam" id="PF00096">
    <property type="entry name" value="zf-C2H2"/>
    <property type="match status" value="2"/>
</dbReference>
<dbReference type="SUPFAM" id="SSF54695">
    <property type="entry name" value="POZ domain"/>
    <property type="match status" value="1"/>
</dbReference>
<dbReference type="PROSITE" id="PS50097">
    <property type="entry name" value="BTB"/>
    <property type="match status" value="1"/>
</dbReference>
<dbReference type="Gene3D" id="3.30.160.60">
    <property type="entry name" value="Classic Zinc Finger"/>
    <property type="match status" value="2"/>
</dbReference>
<dbReference type="InterPro" id="IPR036236">
    <property type="entry name" value="Znf_C2H2_sf"/>
</dbReference>
<feature type="domain" description="BTB" evidence="8">
    <location>
        <begin position="33"/>
        <end position="100"/>
    </location>
</feature>
<dbReference type="AlphaFoldDB" id="A0A7R9DZ02"/>
<accession>A0A7R9DZ02</accession>
<evidence type="ECO:0000256" key="1">
    <source>
        <dbReference type="ARBA" id="ARBA00004123"/>
    </source>
</evidence>
<dbReference type="SMART" id="SM00355">
    <property type="entry name" value="ZnF_C2H2"/>
    <property type="match status" value="5"/>
</dbReference>
<comment type="subcellular location">
    <subcellularLocation>
        <location evidence="1">Nucleus</location>
    </subcellularLocation>
</comment>
<dbReference type="InterPro" id="IPR000210">
    <property type="entry name" value="BTB/POZ_dom"/>
</dbReference>
<dbReference type="EMBL" id="OB792679">
    <property type="protein sequence ID" value="CAD7423486.1"/>
    <property type="molecule type" value="Genomic_DNA"/>
</dbReference>
<dbReference type="PROSITE" id="PS50157">
    <property type="entry name" value="ZINC_FINGER_C2H2_2"/>
    <property type="match status" value="2"/>
</dbReference>
<evidence type="ECO:0000313" key="10">
    <source>
        <dbReference type="EMBL" id="CAD7423486.1"/>
    </source>
</evidence>
<keyword evidence="5" id="KW-0862">Zinc</keyword>